<dbReference type="OrthoDB" id="9808022at2"/>
<dbReference type="SFLD" id="SFLDG01065">
    <property type="entry name" value="anaerobic_coproporphyrinogen-I"/>
    <property type="match status" value="1"/>
</dbReference>
<dbReference type="Gene3D" id="3.80.30.20">
    <property type="entry name" value="tm_1862 like domain"/>
    <property type="match status" value="1"/>
</dbReference>
<dbReference type="GO" id="GO:0004109">
    <property type="term" value="F:coproporphyrinogen oxidase activity"/>
    <property type="evidence" value="ECO:0007669"/>
    <property type="project" value="InterPro"/>
</dbReference>
<dbReference type="SMART" id="SM00729">
    <property type="entry name" value="Elp3"/>
    <property type="match status" value="1"/>
</dbReference>
<dbReference type="Proteomes" id="UP000243847">
    <property type="component" value="Chromosome sequence1"/>
</dbReference>
<gene>
    <name evidence="5" type="ORF">AUMI_16230</name>
</gene>
<name>A0A173LW11_9MICO</name>
<dbReference type="GO" id="GO:0046872">
    <property type="term" value="F:metal ion binding"/>
    <property type="evidence" value="ECO:0007669"/>
    <property type="project" value="UniProtKB-UniRule"/>
</dbReference>
<dbReference type="SUPFAM" id="SSF102114">
    <property type="entry name" value="Radical SAM enzymes"/>
    <property type="match status" value="1"/>
</dbReference>
<dbReference type="PROSITE" id="PS51918">
    <property type="entry name" value="RADICAL_SAM"/>
    <property type="match status" value="1"/>
</dbReference>
<dbReference type="InterPro" id="IPR006638">
    <property type="entry name" value="Elp3/MiaA/NifB-like_rSAM"/>
</dbReference>
<keyword evidence="3" id="KW-0949">S-adenosyl-L-methionine</keyword>
<evidence type="ECO:0000259" key="4">
    <source>
        <dbReference type="PROSITE" id="PS51918"/>
    </source>
</evidence>
<dbReference type="InterPro" id="IPR004559">
    <property type="entry name" value="HemW-like"/>
</dbReference>
<dbReference type="InterPro" id="IPR058240">
    <property type="entry name" value="rSAM_sf"/>
</dbReference>
<protein>
    <recommendedName>
        <fullName evidence="2 3">Heme chaperone HemW</fullName>
    </recommendedName>
</protein>
<comment type="function">
    <text evidence="3">Probably acts as a heme chaperone, transferring heme to an unknown acceptor. Binds one molecule of heme per monomer, possibly covalently. Binds 1 [4Fe-4S] cluster. The cluster is coordinated with 3 cysteines and an exchangeable S-adenosyl-L-methionine.</text>
</comment>
<dbReference type="GO" id="GO:0051539">
    <property type="term" value="F:4 iron, 4 sulfur cluster binding"/>
    <property type="evidence" value="ECO:0007669"/>
    <property type="project" value="UniProtKB-UniRule"/>
</dbReference>
<feature type="domain" description="Radical SAM core" evidence="4">
    <location>
        <begin position="24"/>
        <end position="267"/>
    </location>
</feature>
<reference evidence="5 6" key="1">
    <citation type="journal article" date="2016" name="Genome Announc.">
        <title>Complete Genome Sequence of Aurantimicrobium minutum Type Strain KNCT, a Planktonic Ultramicrobacterium Isolated from River Water.</title>
        <authorList>
            <person name="Nakai R."/>
            <person name="Fujisawa T."/>
            <person name="Nakamura Y."/>
            <person name="Nishide H."/>
            <person name="Uchiyama I."/>
            <person name="Baba T."/>
            <person name="Toyoda A."/>
            <person name="Fujiyama A."/>
            <person name="Naganuma T."/>
            <person name="Niki H."/>
        </authorList>
    </citation>
    <scope>NUCLEOTIDE SEQUENCE [LARGE SCALE GENOMIC DNA]</scope>
    <source>
        <strain evidence="5 6">KNC</strain>
    </source>
</reference>
<evidence type="ECO:0000313" key="6">
    <source>
        <dbReference type="Proteomes" id="UP000243847"/>
    </source>
</evidence>
<keyword evidence="3" id="KW-0004">4Fe-4S</keyword>
<dbReference type="GO" id="GO:0005737">
    <property type="term" value="C:cytoplasm"/>
    <property type="evidence" value="ECO:0007669"/>
    <property type="project" value="UniProtKB-SubCell"/>
</dbReference>
<keyword evidence="3" id="KW-0411">Iron-sulfur</keyword>
<dbReference type="InterPro" id="IPR007197">
    <property type="entry name" value="rSAM"/>
</dbReference>
<keyword evidence="3" id="KW-0963">Cytoplasm</keyword>
<dbReference type="GO" id="GO:0006779">
    <property type="term" value="P:porphyrin-containing compound biosynthetic process"/>
    <property type="evidence" value="ECO:0007669"/>
    <property type="project" value="InterPro"/>
</dbReference>
<accession>A0A173LW11</accession>
<dbReference type="AlphaFoldDB" id="A0A173LW11"/>
<dbReference type="PANTHER" id="PTHR13932">
    <property type="entry name" value="COPROPORPHYRINIGEN III OXIDASE"/>
    <property type="match status" value="1"/>
</dbReference>
<evidence type="ECO:0000256" key="2">
    <source>
        <dbReference type="ARBA" id="ARBA00017228"/>
    </source>
</evidence>
<evidence type="ECO:0000313" key="5">
    <source>
        <dbReference type="EMBL" id="BAU99165.1"/>
    </source>
</evidence>
<dbReference type="PANTHER" id="PTHR13932:SF5">
    <property type="entry name" value="RADICAL S-ADENOSYL METHIONINE DOMAIN-CONTAINING PROTEIN 1, MITOCHONDRIAL"/>
    <property type="match status" value="1"/>
</dbReference>
<evidence type="ECO:0000256" key="3">
    <source>
        <dbReference type="RuleBase" id="RU364116"/>
    </source>
</evidence>
<keyword evidence="3" id="KW-0408">Iron</keyword>
<sequence>MASQLPDGLAMPLNGALPSTVGVGALGKTMSAYVHIPFCRVRCGYCDFNTYTATELRGVSRASYVEELKKEIALSIDVLQRADVSLRQLHTVFFGGGTPTLLPVSDLADALQALRDSHGIEPEAEITVEANPDTLTAEYVDGLVRAGFTRVSVGMQSAVPHVLSALDRTHNPAAVDQAVSTIQSAGLEASIDLIYGAPGESLADWRRSLEQAISVNTGHISAYALIVEDGTALARKISSGAMDAPDDDLQAEMYELADELLSKAGFQWYEISNWAKSQQQQSQHNLAYWNNQDWWGYGPGAHSAIGGTRFWNVKHPAAYAGRLAEAHSPALSYETPDQQAVTLEQVLLGSRLAAGIPTQGHDPQAISTLIARGLIDGKRAIEGRIVLTLSGRLRADEVVRELLFRSQD</sequence>
<dbReference type="NCBIfam" id="TIGR00539">
    <property type="entry name" value="hemN_rel"/>
    <property type="match status" value="1"/>
</dbReference>
<dbReference type="SFLD" id="SFLDG01082">
    <property type="entry name" value="B12-binding_domain_containing"/>
    <property type="match status" value="1"/>
</dbReference>
<dbReference type="SFLD" id="SFLDF00562">
    <property type="entry name" value="HemN-like__clustered_with_heat"/>
    <property type="match status" value="1"/>
</dbReference>
<dbReference type="RefSeq" id="WP_096381256.1">
    <property type="nucleotide sequence ID" value="NZ_AP017457.1"/>
</dbReference>
<keyword evidence="3" id="KW-0143">Chaperone</keyword>
<organism evidence="5 6">
    <name type="scientific">Aurantimicrobium minutum</name>
    <dbReference type="NCBI Taxonomy" id="708131"/>
    <lineage>
        <taxon>Bacteria</taxon>
        <taxon>Bacillati</taxon>
        <taxon>Actinomycetota</taxon>
        <taxon>Actinomycetes</taxon>
        <taxon>Micrococcales</taxon>
        <taxon>Microbacteriaceae</taxon>
        <taxon>Aurantimicrobium</taxon>
    </lineage>
</organism>
<comment type="subcellular location">
    <subcellularLocation>
        <location evidence="3">Cytoplasm</location>
    </subcellularLocation>
</comment>
<evidence type="ECO:0000256" key="1">
    <source>
        <dbReference type="ARBA" id="ARBA00006100"/>
    </source>
</evidence>
<keyword evidence="3" id="KW-0349">Heme</keyword>
<keyword evidence="3" id="KW-0479">Metal-binding</keyword>
<dbReference type="InterPro" id="IPR023404">
    <property type="entry name" value="rSAM_horseshoe"/>
</dbReference>
<dbReference type="CDD" id="cd01335">
    <property type="entry name" value="Radical_SAM"/>
    <property type="match status" value="1"/>
</dbReference>
<dbReference type="EMBL" id="AP017457">
    <property type="protein sequence ID" value="BAU99165.1"/>
    <property type="molecule type" value="Genomic_DNA"/>
</dbReference>
<comment type="similarity">
    <text evidence="1">Belongs to the anaerobic coproporphyrinogen-III oxidase family. HemW subfamily.</text>
</comment>
<dbReference type="SFLD" id="SFLDS00029">
    <property type="entry name" value="Radical_SAM"/>
    <property type="match status" value="1"/>
</dbReference>
<proteinExistence type="inferred from homology"/>
<dbReference type="InterPro" id="IPR034505">
    <property type="entry name" value="Coproporphyrinogen-III_oxidase"/>
</dbReference>
<dbReference type="KEGG" id="amin:AUMI_16230"/>
<dbReference type="Pfam" id="PF04055">
    <property type="entry name" value="Radical_SAM"/>
    <property type="match status" value="1"/>
</dbReference>
<dbReference type="GeneID" id="80451815"/>